<keyword evidence="1" id="KW-0805">Transcription regulation</keyword>
<evidence type="ECO:0000256" key="4">
    <source>
        <dbReference type="SAM" id="MobiDB-lite"/>
    </source>
</evidence>
<evidence type="ECO:0000256" key="3">
    <source>
        <dbReference type="ARBA" id="ARBA00023163"/>
    </source>
</evidence>
<evidence type="ECO:0000259" key="6">
    <source>
        <dbReference type="PROSITE" id="PS51464"/>
    </source>
</evidence>
<proteinExistence type="predicted"/>
<dbReference type="InterPro" id="IPR009057">
    <property type="entry name" value="Homeodomain-like_sf"/>
</dbReference>
<dbReference type="Pfam" id="PF01380">
    <property type="entry name" value="SIS"/>
    <property type="match status" value="1"/>
</dbReference>
<dbReference type="CDD" id="cd05013">
    <property type="entry name" value="SIS_RpiR"/>
    <property type="match status" value="1"/>
</dbReference>
<dbReference type="PROSITE" id="PS51464">
    <property type="entry name" value="SIS"/>
    <property type="match status" value="1"/>
</dbReference>
<gene>
    <name evidence="7" type="ORF">AB3X52_17660</name>
</gene>
<dbReference type="SUPFAM" id="SSF46689">
    <property type="entry name" value="Homeodomain-like"/>
    <property type="match status" value="1"/>
</dbReference>
<dbReference type="PANTHER" id="PTHR30514">
    <property type="entry name" value="GLUCOKINASE"/>
    <property type="match status" value="1"/>
</dbReference>
<organism evidence="7 8">
    <name type="scientific">Nocardioides eburneus</name>
    <dbReference type="NCBI Taxonomy" id="3231482"/>
    <lineage>
        <taxon>Bacteria</taxon>
        <taxon>Bacillati</taxon>
        <taxon>Actinomycetota</taxon>
        <taxon>Actinomycetes</taxon>
        <taxon>Propionibacteriales</taxon>
        <taxon>Nocardioidaceae</taxon>
        <taxon>Nocardioides</taxon>
    </lineage>
</organism>
<dbReference type="EMBL" id="JBFPJR010000043">
    <property type="protein sequence ID" value="MEX0429447.1"/>
    <property type="molecule type" value="Genomic_DNA"/>
</dbReference>
<dbReference type="RefSeq" id="WP_367995412.1">
    <property type="nucleotide sequence ID" value="NZ_JBFPJR010000043.1"/>
</dbReference>
<dbReference type="InterPro" id="IPR035472">
    <property type="entry name" value="RpiR-like_SIS"/>
</dbReference>
<evidence type="ECO:0000313" key="8">
    <source>
        <dbReference type="Proteomes" id="UP001556631"/>
    </source>
</evidence>
<feature type="domain" description="HTH rpiR-type" evidence="5">
    <location>
        <begin position="18"/>
        <end position="94"/>
    </location>
</feature>
<keyword evidence="3" id="KW-0804">Transcription</keyword>
<keyword evidence="8" id="KW-1185">Reference proteome</keyword>
<name>A0ABV3T2K6_9ACTN</name>
<evidence type="ECO:0000256" key="1">
    <source>
        <dbReference type="ARBA" id="ARBA00023015"/>
    </source>
</evidence>
<dbReference type="Pfam" id="PF01418">
    <property type="entry name" value="HTH_6"/>
    <property type="match status" value="1"/>
</dbReference>
<comment type="caution">
    <text evidence="7">The sequence shown here is derived from an EMBL/GenBank/DDBJ whole genome shotgun (WGS) entry which is preliminary data.</text>
</comment>
<dbReference type="Proteomes" id="UP001556631">
    <property type="component" value="Unassembled WGS sequence"/>
</dbReference>
<dbReference type="InterPro" id="IPR001347">
    <property type="entry name" value="SIS_dom"/>
</dbReference>
<evidence type="ECO:0000256" key="2">
    <source>
        <dbReference type="ARBA" id="ARBA00023125"/>
    </source>
</evidence>
<evidence type="ECO:0000259" key="5">
    <source>
        <dbReference type="PROSITE" id="PS51071"/>
    </source>
</evidence>
<dbReference type="InterPro" id="IPR047640">
    <property type="entry name" value="RpiR-like"/>
</dbReference>
<dbReference type="InterPro" id="IPR036388">
    <property type="entry name" value="WH-like_DNA-bd_sf"/>
</dbReference>
<dbReference type="Gene3D" id="3.40.50.10490">
    <property type="entry name" value="Glucose-6-phosphate isomerase like protein, domain 1"/>
    <property type="match status" value="1"/>
</dbReference>
<reference evidence="7 8" key="1">
    <citation type="submission" date="2024-07" db="EMBL/GenBank/DDBJ databases">
        <authorList>
            <person name="Lee S."/>
            <person name="Kang M."/>
        </authorList>
    </citation>
    <scope>NUCLEOTIDE SEQUENCE [LARGE SCALE GENOMIC DNA]</scope>
    <source>
        <strain evidence="7 8">DS6</strain>
    </source>
</reference>
<evidence type="ECO:0000313" key="7">
    <source>
        <dbReference type="EMBL" id="MEX0429447.1"/>
    </source>
</evidence>
<dbReference type="InterPro" id="IPR000281">
    <property type="entry name" value="HTH_RpiR"/>
</dbReference>
<sequence length="324" mass="33916">MDFHDGKGVLVAQTIEGFGASSRIRAALPTMSVAMAKIGALLLEDPSLPLELSITELAERAGTSPATVTRFCRVIGYAGYPTLRVGAAAEQGRSSAHETWDADIGRAFQPDDAPDDVMRTLVNAHTVALTSTADLLDAALVAEIARAIARSTHVDIYGIGGSATVAADLQARLYRIGINAHAWGEVHDGLTSAALLTESCVAIGFSNTGRTDETIEMLTLAKSTGAYAVAVTSNPSSPLAAMSDAHLVSYAPGEYLQPDDLSAKHAQMFVIDLLYLLVAQQDFSRTTSMLAASAAAVSPHRRPQRTSARVVRPGVVPSKGTSAS</sequence>
<protein>
    <submittedName>
        <fullName evidence="7">MurR/RpiR family transcriptional regulator</fullName>
    </submittedName>
</protein>
<accession>A0ABV3T2K6</accession>
<dbReference type="Gene3D" id="1.10.10.10">
    <property type="entry name" value="Winged helix-like DNA-binding domain superfamily/Winged helix DNA-binding domain"/>
    <property type="match status" value="1"/>
</dbReference>
<keyword evidence="2" id="KW-0238">DNA-binding</keyword>
<dbReference type="PANTHER" id="PTHR30514:SF1">
    <property type="entry name" value="HTH-TYPE TRANSCRIPTIONAL REGULATOR HEXR-RELATED"/>
    <property type="match status" value="1"/>
</dbReference>
<dbReference type="InterPro" id="IPR046348">
    <property type="entry name" value="SIS_dom_sf"/>
</dbReference>
<feature type="domain" description="SIS" evidence="6">
    <location>
        <begin position="144"/>
        <end position="284"/>
    </location>
</feature>
<feature type="region of interest" description="Disordered" evidence="4">
    <location>
        <begin position="294"/>
        <end position="324"/>
    </location>
</feature>
<dbReference type="PROSITE" id="PS51071">
    <property type="entry name" value="HTH_RPIR"/>
    <property type="match status" value="1"/>
</dbReference>
<dbReference type="SUPFAM" id="SSF53697">
    <property type="entry name" value="SIS domain"/>
    <property type="match status" value="1"/>
</dbReference>